<evidence type="ECO:0000256" key="3">
    <source>
        <dbReference type="ARBA" id="ARBA00012700"/>
    </source>
</evidence>
<keyword evidence="6" id="KW-0808">Transferase</keyword>
<dbReference type="GO" id="GO:0005965">
    <property type="term" value="C:protein farnesyltransferase complex"/>
    <property type="evidence" value="ECO:0007669"/>
    <property type="project" value="TreeGrafter"/>
</dbReference>
<dbReference type="Gene3D" id="1.25.40.120">
    <property type="entry name" value="Protein prenylyltransferase"/>
    <property type="match status" value="1"/>
</dbReference>
<dbReference type="PANTHER" id="PTHR11129">
    <property type="entry name" value="PROTEIN FARNESYLTRANSFERASE ALPHA SUBUNIT/RAB GERANYLGERANYL TRANSFERASE ALPHA SUBUNIT"/>
    <property type="match status" value="1"/>
</dbReference>
<evidence type="ECO:0000256" key="11">
    <source>
        <dbReference type="ARBA" id="ARBA00042436"/>
    </source>
</evidence>
<dbReference type="GO" id="GO:0004662">
    <property type="term" value="F:CAAX-protein geranylgeranyltransferase activity"/>
    <property type="evidence" value="ECO:0007669"/>
    <property type="project" value="UniProtKB-EC"/>
</dbReference>
<sequence length="114" mass="13447">MEKLGDPAGEAEFVAQMFQRDSKNYHVWSYRHWLVRHFSLWDSPTELSDVDSLLRTDVRNNSAWNHRFFLVFGRQDGDPSFIPTPEIVDRELEYAKTAVFEAPQNPCPWIYLRG</sequence>
<accession>A0A9P8L7F4</accession>
<keyword evidence="15" id="KW-1185">Reference proteome</keyword>
<reference evidence="14" key="1">
    <citation type="submission" date="2021-03" db="EMBL/GenBank/DDBJ databases">
        <title>Comparative genomics and phylogenomic investigation of the class Geoglossomycetes provide insights into ecological specialization and systematics.</title>
        <authorList>
            <person name="Melie T."/>
            <person name="Pirro S."/>
            <person name="Miller A.N."/>
            <person name="Quandt A."/>
        </authorList>
    </citation>
    <scope>NUCLEOTIDE SEQUENCE</scope>
    <source>
        <strain evidence="14">CAQ_001_2017</strain>
    </source>
</reference>
<dbReference type="AlphaFoldDB" id="A0A9P8L7F4"/>
<evidence type="ECO:0000313" key="14">
    <source>
        <dbReference type="EMBL" id="KAH0555663.1"/>
    </source>
</evidence>
<evidence type="ECO:0000256" key="8">
    <source>
        <dbReference type="ARBA" id="ARBA00022842"/>
    </source>
</evidence>
<proteinExistence type="inferred from homology"/>
<dbReference type="EMBL" id="JAGHQM010001427">
    <property type="protein sequence ID" value="KAH0555663.1"/>
    <property type="molecule type" value="Genomic_DNA"/>
</dbReference>
<dbReference type="Pfam" id="PF01239">
    <property type="entry name" value="PPTA"/>
    <property type="match status" value="2"/>
</dbReference>
<dbReference type="EC" id="2.5.1.59" evidence="3"/>
<evidence type="ECO:0000256" key="10">
    <source>
        <dbReference type="ARBA" id="ARBA00041392"/>
    </source>
</evidence>
<dbReference type="GO" id="GO:0005953">
    <property type="term" value="C:CAAX-protein geranylgeranyltransferase complex"/>
    <property type="evidence" value="ECO:0007669"/>
    <property type="project" value="TreeGrafter"/>
</dbReference>
<comment type="caution">
    <text evidence="14">The sequence shown here is derived from an EMBL/GenBank/DDBJ whole genome shotgun (WGS) entry which is preliminary data.</text>
</comment>
<dbReference type="EC" id="2.5.1.58" evidence="4"/>
<evidence type="ECO:0000256" key="12">
    <source>
        <dbReference type="ARBA" id="ARBA00043086"/>
    </source>
</evidence>
<comment type="similarity">
    <text evidence="2">Belongs to the protein prenyltransferase subunit alpha family.</text>
</comment>
<keyword evidence="7" id="KW-0677">Repeat</keyword>
<keyword evidence="8" id="KW-0460">Magnesium</keyword>
<evidence type="ECO:0000256" key="4">
    <source>
        <dbReference type="ARBA" id="ARBA00012702"/>
    </source>
</evidence>
<evidence type="ECO:0000256" key="6">
    <source>
        <dbReference type="ARBA" id="ARBA00022679"/>
    </source>
</evidence>
<protein>
    <recommendedName>
        <fullName evidence="9">Protein farnesyltransferase/geranylgeranyltransferase type-1 subunit alpha</fullName>
        <ecNumber evidence="4">2.5.1.58</ecNumber>
        <ecNumber evidence="3">2.5.1.59</ecNumber>
    </recommendedName>
    <alternativeName>
        <fullName evidence="12">CAAX farnesyltransferase subunit alpha</fullName>
    </alternativeName>
    <alternativeName>
        <fullName evidence="11">FTase-alpha</fullName>
    </alternativeName>
    <alternativeName>
        <fullName evidence="10">Ras proteins prenyltransferase subunit alpha</fullName>
    </alternativeName>
    <alternativeName>
        <fullName evidence="13">Type I protein geranyl-geranyltransferase subunit alpha</fullName>
    </alternativeName>
</protein>
<evidence type="ECO:0000256" key="9">
    <source>
        <dbReference type="ARBA" id="ARBA00040965"/>
    </source>
</evidence>
<evidence type="ECO:0000256" key="1">
    <source>
        <dbReference type="ARBA" id="ARBA00001946"/>
    </source>
</evidence>
<evidence type="ECO:0000313" key="15">
    <source>
        <dbReference type="Proteomes" id="UP000750711"/>
    </source>
</evidence>
<feature type="non-terminal residue" evidence="14">
    <location>
        <position position="1"/>
    </location>
</feature>
<organism evidence="14 15">
    <name type="scientific">Trichoglossum hirsutum</name>
    <dbReference type="NCBI Taxonomy" id="265104"/>
    <lineage>
        <taxon>Eukaryota</taxon>
        <taxon>Fungi</taxon>
        <taxon>Dikarya</taxon>
        <taxon>Ascomycota</taxon>
        <taxon>Pezizomycotina</taxon>
        <taxon>Geoglossomycetes</taxon>
        <taxon>Geoglossales</taxon>
        <taxon>Geoglossaceae</taxon>
        <taxon>Trichoglossum</taxon>
    </lineage>
</organism>
<comment type="cofactor">
    <cofactor evidence="1">
        <name>Mg(2+)</name>
        <dbReference type="ChEBI" id="CHEBI:18420"/>
    </cofactor>
</comment>
<evidence type="ECO:0000256" key="5">
    <source>
        <dbReference type="ARBA" id="ARBA00022602"/>
    </source>
</evidence>
<evidence type="ECO:0000256" key="13">
    <source>
        <dbReference type="ARBA" id="ARBA00043219"/>
    </source>
</evidence>
<evidence type="ECO:0000256" key="2">
    <source>
        <dbReference type="ARBA" id="ARBA00006734"/>
    </source>
</evidence>
<gene>
    <name evidence="14" type="ORF">GP486_006389</name>
</gene>
<dbReference type="Proteomes" id="UP000750711">
    <property type="component" value="Unassembled WGS sequence"/>
</dbReference>
<dbReference type="SUPFAM" id="SSF48439">
    <property type="entry name" value="Protein prenylyltransferase"/>
    <property type="match status" value="1"/>
</dbReference>
<dbReference type="InterPro" id="IPR002088">
    <property type="entry name" value="Prenyl_trans_a"/>
</dbReference>
<name>A0A9P8L7F4_9PEZI</name>
<dbReference type="PANTHER" id="PTHR11129:SF1">
    <property type="entry name" value="PROTEIN FARNESYLTRANSFERASE_GERANYLGERANYLTRANSFERASE TYPE-1 SUBUNIT ALPHA"/>
    <property type="match status" value="1"/>
</dbReference>
<dbReference type="GO" id="GO:0004660">
    <property type="term" value="F:protein farnesyltransferase activity"/>
    <property type="evidence" value="ECO:0007669"/>
    <property type="project" value="UniProtKB-EC"/>
</dbReference>
<evidence type="ECO:0000256" key="7">
    <source>
        <dbReference type="ARBA" id="ARBA00022737"/>
    </source>
</evidence>
<dbReference type="PROSITE" id="PS51147">
    <property type="entry name" value="PFTA"/>
    <property type="match status" value="2"/>
</dbReference>
<keyword evidence="5" id="KW-0637">Prenyltransferase</keyword>